<accession>A0A183A086</accession>
<dbReference type="PANTHER" id="PTHR24346:SF82">
    <property type="entry name" value="KP78A-RELATED"/>
    <property type="match status" value="1"/>
</dbReference>
<dbReference type="GO" id="GO:0005737">
    <property type="term" value="C:cytoplasm"/>
    <property type="evidence" value="ECO:0007669"/>
    <property type="project" value="TreeGrafter"/>
</dbReference>
<keyword evidence="4" id="KW-0418">Kinase</keyword>
<evidence type="ECO:0000259" key="9">
    <source>
        <dbReference type="PROSITE" id="PS50011"/>
    </source>
</evidence>
<feature type="region of interest" description="Disordered" evidence="8">
    <location>
        <begin position="37"/>
        <end position="71"/>
    </location>
</feature>
<keyword evidence="5 6" id="KW-0067">ATP-binding</keyword>
<evidence type="ECO:0000256" key="4">
    <source>
        <dbReference type="ARBA" id="ARBA00022777"/>
    </source>
</evidence>
<dbReference type="PROSITE" id="PS50011">
    <property type="entry name" value="PROTEIN_KINASE_DOM"/>
    <property type="match status" value="1"/>
</dbReference>
<dbReference type="InterPro" id="IPR011009">
    <property type="entry name" value="Kinase-like_dom_sf"/>
</dbReference>
<evidence type="ECO:0000256" key="5">
    <source>
        <dbReference type="ARBA" id="ARBA00022840"/>
    </source>
</evidence>
<dbReference type="InterPro" id="IPR008271">
    <property type="entry name" value="Ser/Thr_kinase_AS"/>
</dbReference>
<gene>
    <name evidence="10" type="ORF">ECPE_LOCUS371</name>
</gene>
<dbReference type="GO" id="GO:0050321">
    <property type="term" value="F:tau-protein kinase activity"/>
    <property type="evidence" value="ECO:0007669"/>
    <property type="project" value="TreeGrafter"/>
</dbReference>
<dbReference type="SUPFAM" id="SSF56112">
    <property type="entry name" value="Protein kinase-like (PK-like)"/>
    <property type="match status" value="1"/>
</dbReference>
<dbReference type="Pfam" id="PF00069">
    <property type="entry name" value="Pkinase"/>
    <property type="match status" value="1"/>
</dbReference>
<dbReference type="GO" id="GO:0005524">
    <property type="term" value="F:ATP binding"/>
    <property type="evidence" value="ECO:0007669"/>
    <property type="project" value="UniProtKB-UniRule"/>
</dbReference>
<evidence type="ECO:0000256" key="2">
    <source>
        <dbReference type="ARBA" id="ARBA00022679"/>
    </source>
</evidence>
<evidence type="ECO:0000256" key="7">
    <source>
        <dbReference type="RuleBase" id="RU000304"/>
    </source>
</evidence>
<dbReference type="GO" id="GO:0000226">
    <property type="term" value="P:microtubule cytoskeleton organization"/>
    <property type="evidence" value="ECO:0007669"/>
    <property type="project" value="TreeGrafter"/>
</dbReference>
<keyword evidence="11" id="KW-1185">Reference proteome</keyword>
<dbReference type="PROSITE" id="PS00107">
    <property type="entry name" value="PROTEIN_KINASE_ATP"/>
    <property type="match status" value="1"/>
</dbReference>
<comment type="similarity">
    <text evidence="7">Belongs to the protein kinase superfamily.</text>
</comment>
<keyword evidence="2" id="KW-0808">Transferase</keyword>
<dbReference type="PROSITE" id="PS00108">
    <property type="entry name" value="PROTEIN_KINASE_ST"/>
    <property type="match status" value="1"/>
</dbReference>
<keyword evidence="3 6" id="KW-0547">Nucleotide-binding</keyword>
<feature type="compositionally biased region" description="Polar residues" evidence="8">
    <location>
        <begin position="54"/>
        <end position="68"/>
    </location>
</feature>
<feature type="binding site" evidence="6">
    <location>
        <position position="124"/>
    </location>
    <ligand>
        <name>ATP</name>
        <dbReference type="ChEBI" id="CHEBI:30616"/>
    </ligand>
</feature>
<evidence type="ECO:0000313" key="10">
    <source>
        <dbReference type="EMBL" id="VDP22038.1"/>
    </source>
</evidence>
<feature type="domain" description="Protein kinase" evidence="9">
    <location>
        <begin position="26"/>
        <end position="232"/>
    </location>
</feature>
<dbReference type="AlphaFoldDB" id="A0A183A086"/>
<reference evidence="10 11" key="2">
    <citation type="submission" date="2018-11" db="EMBL/GenBank/DDBJ databases">
        <authorList>
            <consortium name="Pathogen Informatics"/>
        </authorList>
    </citation>
    <scope>NUCLEOTIDE SEQUENCE [LARGE SCALE GENOMIC DNA]</scope>
    <source>
        <strain evidence="10 11">Egypt</strain>
    </source>
</reference>
<dbReference type="InterPro" id="IPR000719">
    <property type="entry name" value="Prot_kinase_dom"/>
</dbReference>
<evidence type="ECO:0000256" key="3">
    <source>
        <dbReference type="ARBA" id="ARBA00022741"/>
    </source>
</evidence>
<keyword evidence="1 7" id="KW-0723">Serine/threonine-protein kinase</keyword>
<dbReference type="SMART" id="SM00220">
    <property type="entry name" value="S_TKc"/>
    <property type="match status" value="1"/>
</dbReference>
<evidence type="ECO:0000256" key="6">
    <source>
        <dbReference type="PROSITE-ProRule" id="PRU10141"/>
    </source>
</evidence>
<name>A0A183A086_9TREM</name>
<reference evidence="12" key="1">
    <citation type="submission" date="2016-06" db="UniProtKB">
        <authorList>
            <consortium name="WormBaseParasite"/>
        </authorList>
    </citation>
    <scope>IDENTIFICATION</scope>
</reference>
<evidence type="ECO:0000313" key="11">
    <source>
        <dbReference type="Proteomes" id="UP000272942"/>
    </source>
</evidence>
<dbReference type="WBParaSite" id="ECPE_0000037101-mRNA-1">
    <property type="protein sequence ID" value="ECPE_0000037101-mRNA-1"/>
    <property type="gene ID" value="ECPE_0000037101"/>
</dbReference>
<evidence type="ECO:0000313" key="12">
    <source>
        <dbReference type="WBParaSite" id="ECPE_0000037101-mRNA-1"/>
    </source>
</evidence>
<dbReference type="PANTHER" id="PTHR24346">
    <property type="entry name" value="MAP/MICROTUBULE AFFINITY-REGULATING KINASE"/>
    <property type="match status" value="1"/>
</dbReference>
<dbReference type="Gene3D" id="1.10.510.10">
    <property type="entry name" value="Transferase(Phosphotransferase) domain 1"/>
    <property type="match status" value="1"/>
</dbReference>
<evidence type="ECO:0000256" key="1">
    <source>
        <dbReference type="ARBA" id="ARBA00022527"/>
    </source>
</evidence>
<dbReference type="EMBL" id="UZAN01001199">
    <property type="protein sequence ID" value="VDP22038.1"/>
    <property type="molecule type" value="Genomic_DNA"/>
</dbReference>
<dbReference type="OrthoDB" id="504170at2759"/>
<evidence type="ECO:0000256" key="8">
    <source>
        <dbReference type="SAM" id="MobiDB-lite"/>
    </source>
</evidence>
<dbReference type="Proteomes" id="UP000272942">
    <property type="component" value="Unassembled WGS sequence"/>
</dbReference>
<feature type="compositionally biased region" description="Basic and acidic residues" evidence="8">
    <location>
        <begin position="37"/>
        <end position="52"/>
    </location>
</feature>
<dbReference type="GO" id="GO:0035556">
    <property type="term" value="P:intracellular signal transduction"/>
    <property type="evidence" value="ECO:0007669"/>
    <property type="project" value="TreeGrafter"/>
</dbReference>
<proteinExistence type="inferred from homology"/>
<organism evidence="12">
    <name type="scientific">Echinostoma caproni</name>
    <dbReference type="NCBI Taxonomy" id="27848"/>
    <lineage>
        <taxon>Eukaryota</taxon>
        <taxon>Metazoa</taxon>
        <taxon>Spiralia</taxon>
        <taxon>Lophotrochozoa</taxon>
        <taxon>Platyhelminthes</taxon>
        <taxon>Trematoda</taxon>
        <taxon>Digenea</taxon>
        <taxon>Plagiorchiida</taxon>
        <taxon>Echinostomata</taxon>
        <taxon>Echinostomatoidea</taxon>
        <taxon>Echinostomatidae</taxon>
        <taxon>Echinostoma</taxon>
    </lineage>
</organism>
<protein>
    <submittedName>
        <fullName evidence="12">Protein kinase domain-containing protein</fullName>
    </submittedName>
</protein>
<dbReference type="InterPro" id="IPR017441">
    <property type="entry name" value="Protein_kinase_ATP_BS"/>
</dbReference>
<sequence>MEVKTGSRPNCATDFFNSTVAPVSELEAVVEVTRGTEDYASKHSESTKKEGEENSVTHAATSAGNTQPTEERLRLSVAPTVNAKTNVGKYRLLRTIGKGNFAKVKLAIHMATGAELKREITIMKVTNHPNIGEIFDYLVANGKMREKEARMKFRQLLSAIQYCHSKRIVHRDLKAENILLDRNLNVKVADFGLANNFDYDQRLNTFCGSPPYAAPELFLVSEHQDRCSPRLD</sequence>